<dbReference type="PANTHER" id="PTHR34987:SF4">
    <property type="entry name" value="ALPHA-L-RHAMNOSIDASE C-TERMINAL DOMAIN-CONTAINING PROTEIN"/>
    <property type="match status" value="1"/>
</dbReference>
<dbReference type="SUPFAM" id="SSF48208">
    <property type="entry name" value="Six-hairpin glycosidases"/>
    <property type="match status" value="1"/>
</dbReference>
<accession>A0ABQ8QYI6</accession>
<dbReference type="Proteomes" id="UP001152024">
    <property type="component" value="Unassembled WGS sequence"/>
</dbReference>
<dbReference type="PANTHER" id="PTHR34987">
    <property type="entry name" value="C, PUTATIVE (AFU_ORTHOLOGUE AFUA_3G02880)-RELATED"/>
    <property type="match status" value="1"/>
</dbReference>
<sequence length="364" mass="40094">MKTSSVLDSDIQFVSPTSVLKTGGIVQVSNDLSSFTLKNLGSGSNAELVLDYGRCEGGFPIFSIISAAAPKGQQQITFQVTYSETIEGIDNENGDGPFFLFSNAMDSYRVCHHHANATNDTQTIKSRFTQASQSWLSIETLTVGNQVTVTIEGHELATVTDIHVKAMLGDNLVNTGSVAFGGPPGWIALYRDLSVKSLDNEILYQNNFLQQNSERTYADFQVGTNQFPCIIDGAKRDRASFGGDAFVTGRSIAYSTTDFQAWKGTIQLLISHQTKDGYLGNLCPIQAPSHDGEDEPPYYGHYSLTYALLLVVSVKDFWLHSGDRALVETSWHQLERHMKFTGQFLNHDGLIEAPPYLSSKLRRP</sequence>
<dbReference type="Gene3D" id="1.50.10.10">
    <property type="match status" value="1"/>
</dbReference>
<feature type="domain" description="Alpha-L-rhamnosidase six-hairpin glycosidase" evidence="1">
    <location>
        <begin position="228"/>
        <end position="341"/>
    </location>
</feature>
<reference evidence="2" key="1">
    <citation type="submission" date="2022-09" db="EMBL/GenBank/DDBJ databases">
        <title>Fusarium specimens isolated from Avocado Roots.</title>
        <authorList>
            <person name="Stajich J."/>
            <person name="Roper C."/>
            <person name="Heimlech-Rivalta G."/>
        </authorList>
    </citation>
    <scope>NUCLEOTIDE SEQUENCE</scope>
    <source>
        <strain evidence="2">CF00095</strain>
    </source>
</reference>
<evidence type="ECO:0000259" key="1">
    <source>
        <dbReference type="Pfam" id="PF17389"/>
    </source>
</evidence>
<comment type="caution">
    <text evidence="2">The sequence shown here is derived from an EMBL/GenBank/DDBJ whole genome shotgun (WGS) entry which is preliminary data.</text>
</comment>
<dbReference type="InterPro" id="IPR012341">
    <property type="entry name" value="6hp_glycosidase-like_sf"/>
</dbReference>
<dbReference type="InterPro" id="IPR008928">
    <property type="entry name" value="6-hairpin_glycosidase_sf"/>
</dbReference>
<protein>
    <recommendedName>
        <fullName evidence="1">Alpha-L-rhamnosidase six-hairpin glycosidase domain-containing protein</fullName>
    </recommendedName>
</protein>
<keyword evidence="3" id="KW-1185">Reference proteome</keyword>
<gene>
    <name evidence="2" type="ORF">NW768_011108</name>
</gene>
<proteinExistence type="predicted"/>
<name>A0ABQ8QYI6_FUSEQ</name>
<evidence type="ECO:0000313" key="2">
    <source>
        <dbReference type="EMBL" id="KAJ4116136.1"/>
    </source>
</evidence>
<evidence type="ECO:0000313" key="3">
    <source>
        <dbReference type="Proteomes" id="UP001152024"/>
    </source>
</evidence>
<dbReference type="Pfam" id="PF17389">
    <property type="entry name" value="Bac_rhamnosid6H"/>
    <property type="match status" value="1"/>
</dbReference>
<dbReference type="InterPro" id="IPR035396">
    <property type="entry name" value="Bac_rhamnosid6H"/>
</dbReference>
<dbReference type="EMBL" id="JAOQBH010000026">
    <property type="protein sequence ID" value="KAJ4116136.1"/>
    <property type="molecule type" value="Genomic_DNA"/>
</dbReference>
<organism evidence="2 3">
    <name type="scientific">Fusarium equiseti</name>
    <name type="common">Fusarium scirpi</name>
    <dbReference type="NCBI Taxonomy" id="61235"/>
    <lineage>
        <taxon>Eukaryota</taxon>
        <taxon>Fungi</taxon>
        <taxon>Dikarya</taxon>
        <taxon>Ascomycota</taxon>
        <taxon>Pezizomycotina</taxon>
        <taxon>Sordariomycetes</taxon>
        <taxon>Hypocreomycetidae</taxon>
        <taxon>Hypocreales</taxon>
        <taxon>Nectriaceae</taxon>
        <taxon>Fusarium</taxon>
        <taxon>Fusarium incarnatum-equiseti species complex</taxon>
    </lineage>
</organism>